<keyword evidence="2" id="KW-1185">Reference proteome</keyword>
<dbReference type="AlphaFoldDB" id="A0A562ZVH9"/>
<reference evidence="1 2" key="1">
    <citation type="submission" date="2019-07" db="EMBL/GenBank/DDBJ databases">
        <title>Caenimonas sedimenti sp. nov., isolated from activated sludge.</title>
        <authorList>
            <person name="Xu J."/>
        </authorList>
    </citation>
    <scope>NUCLEOTIDE SEQUENCE [LARGE SCALE GENOMIC DNA]</scope>
    <source>
        <strain evidence="1 2">HX-9-20</strain>
    </source>
</reference>
<sequence length="293" mass="31139">MATSPVDRVSADVHASLQEALATQRSIQKWRASESAGAQPAMMAERPTTMPALAPALGAETALAGASTALLVGLVVWRLWGRGRTRVSGPEWSDAFDPGPEPVLGDLDEPAGPQDAQQPGIVEPGFDPEVAANEVVRVRRSLAEKREARLPLREIEEAITWCPAAPPELELAVAGGPIDFDLTTEPPPPAPAAPLLLEKLQAAPEPEPRYEPETLGIQFELPVAPPAPAPVEEAARCEGIDYAVTLALAEETANLELWAEARELVHEVLQAGEAGLRPQALSLLNRVDARSFG</sequence>
<comment type="caution">
    <text evidence="1">The sequence shown here is derived from an EMBL/GenBank/DDBJ whole genome shotgun (WGS) entry which is preliminary data.</text>
</comment>
<proteinExistence type="predicted"/>
<evidence type="ECO:0000313" key="1">
    <source>
        <dbReference type="EMBL" id="TWO72473.1"/>
    </source>
</evidence>
<gene>
    <name evidence="1" type="ORF">FN976_07175</name>
</gene>
<organism evidence="1 2">
    <name type="scientific">Caenimonas sedimenti</name>
    <dbReference type="NCBI Taxonomy" id="2596921"/>
    <lineage>
        <taxon>Bacteria</taxon>
        <taxon>Pseudomonadati</taxon>
        <taxon>Pseudomonadota</taxon>
        <taxon>Betaproteobacteria</taxon>
        <taxon>Burkholderiales</taxon>
        <taxon>Comamonadaceae</taxon>
        <taxon>Caenimonas</taxon>
    </lineage>
</organism>
<evidence type="ECO:0000313" key="2">
    <source>
        <dbReference type="Proteomes" id="UP000318199"/>
    </source>
</evidence>
<dbReference type="RefSeq" id="WP_145892297.1">
    <property type="nucleotide sequence ID" value="NZ_VOBQ01000004.1"/>
</dbReference>
<dbReference type="EMBL" id="VOBQ01000004">
    <property type="protein sequence ID" value="TWO72473.1"/>
    <property type="molecule type" value="Genomic_DNA"/>
</dbReference>
<name>A0A562ZVH9_9BURK</name>
<accession>A0A562ZVH9</accession>
<protein>
    <submittedName>
        <fullName evidence="1">Uncharacterized protein</fullName>
    </submittedName>
</protein>
<dbReference type="Proteomes" id="UP000318199">
    <property type="component" value="Unassembled WGS sequence"/>
</dbReference>